<dbReference type="Pfam" id="PF12833">
    <property type="entry name" value="HTH_18"/>
    <property type="match status" value="1"/>
</dbReference>
<dbReference type="InterPro" id="IPR009057">
    <property type="entry name" value="Homeodomain-like_sf"/>
</dbReference>
<evidence type="ECO:0000259" key="4">
    <source>
        <dbReference type="PROSITE" id="PS01124"/>
    </source>
</evidence>
<dbReference type="InterPro" id="IPR018060">
    <property type="entry name" value="HTH_AraC"/>
</dbReference>
<evidence type="ECO:0000256" key="2">
    <source>
        <dbReference type="ARBA" id="ARBA00023125"/>
    </source>
</evidence>
<dbReference type="SUPFAM" id="SSF46689">
    <property type="entry name" value="Homeodomain-like"/>
    <property type="match status" value="2"/>
</dbReference>
<dbReference type="GO" id="GO:0003700">
    <property type="term" value="F:DNA-binding transcription factor activity"/>
    <property type="evidence" value="ECO:0007669"/>
    <property type="project" value="InterPro"/>
</dbReference>
<keyword evidence="3" id="KW-0804">Transcription</keyword>
<reference evidence="5" key="1">
    <citation type="submission" date="2020-09" db="EMBL/GenBank/DDBJ databases">
        <title>A novel bacterium of genus Paenibacillus, isolated from South China Sea.</title>
        <authorList>
            <person name="Huang H."/>
            <person name="Mo K."/>
            <person name="Hu Y."/>
        </authorList>
    </citation>
    <scope>NUCLEOTIDE SEQUENCE</scope>
    <source>
        <strain evidence="5">IB182363</strain>
    </source>
</reference>
<dbReference type="Gene3D" id="1.10.10.60">
    <property type="entry name" value="Homeodomain-like"/>
    <property type="match status" value="2"/>
</dbReference>
<dbReference type="PROSITE" id="PS00041">
    <property type="entry name" value="HTH_ARAC_FAMILY_1"/>
    <property type="match status" value="1"/>
</dbReference>
<dbReference type="PROSITE" id="PS01124">
    <property type="entry name" value="HTH_ARAC_FAMILY_2"/>
    <property type="match status" value="1"/>
</dbReference>
<organism evidence="5 6">
    <name type="scientific">Paenibacillus oceani</name>
    <dbReference type="NCBI Taxonomy" id="2772510"/>
    <lineage>
        <taxon>Bacteria</taxon>
        <taxon>Bacillati</taxon>
        <taxon>Bacillota</taxon>
        <taxon>Bacilli</taxon>
        <taxon>Bacillales</taxon>
        <taxon>Paenibacillaceae</taxon>
        <taxon>Paenibacillus</taxon>
    </lineage>
</organism>
<evidence type="ECO:0000313" key="6">
    <source>
        <dbReference type="Proteomes" id="UP000639396"/>
    </source>
</evidence>
<evidence type="ECO:0000256" key="1">
    <source>
        <dbReference type="ARBA" id="ARBA00023015"/>
    </source>
</evidence>
<feature type="domain" description="HTH araC/xylS-type" evidence="4">
    <location>
        <begin position="163"/>
        <end position="261"/>
    </location>
</feature>
<keyword evidence="2" id="KW-0238">DNA-binding</keyword>
<dbReference type="Proteomes" id="UP000639396">
    <property type="component" value="Unassembled WGS sequence"/>
</dbReference>
<keyword evidence="1" id="KW-0805">Transcription regulation</keyword>
<dbReference type="EMBL" id="JACXJA010000016">
    <property type="protein sequence ID" value="MBD2863105.1"/>
    <property type="molecule type" value="Genomic_DNA"/>
</dbReference>
<accession>A0A927GZX4</accession>
<dbReference type="RefSeq" id="WP_190928596.1">
    <property type="nucleotide sequence ID" value="NZ_JACXJA010000016.1"/>
</dbReference>
<dbReference type="SMART" id="SM00342">
    <property type="entry name" value="HTH_ARAC"/>
    <property type="match status" value="1"/>
</dbReference>
<dbReference type="InterPro" id="IPR018062">
    <property type="entry name" value="HTH_AraC-typ_CS"/>
</dbReference>
<dbReference type="PANTHER" id="PTHR43280:SF2">
    <property type="entry name" value="HTH-TYPE TRANSCRIPTIONAL REGULATOR EXSA"/>
    <property type="match status" value="1"/>
</dbReference>
<dbReference type="GO" id="GO:0043565">
    <property type="term" value="F:sequence-specific DNA binding"/>
    <property type="evidence" value="ECO:0007669"/>
    <property type="project" value="InterPro"/>
</dbReference>
<protein>
    <submittedName>
        <fullName evidence="5">Helix-turn-helix transcriptional regulator</fullName>
    </submittedName>
</protein>
<dbReference type="PANTHER" id="PTHR43280">
    <property type="entry name" value="ARAC-FAMILY TRANSCRIPTIONAL REGULATOR"/>
    <property type="match status" value="1"/>
</dbReference>
<sequence>MMTLWNGSIEVENCVYTGPRPSFMYPESTNQTYTLLGIETGSFEYEIREESGRAAFGDLLLCPPDTLFKRKALEEITFHVIYFHWVMPKLELYDQLPVGKFGIHDTARLLSTYSYLRGMQKIFSTMTTARNRAIPLLLDLLFLCEMDRELALKGKDSSDPIMQLAAGYIHRHLFEEISLKQIAGKLGIGQSQLTRRFHAAYGTTPVDYITKLRLDEVKRRLLETDETLDTIAYRCGFENGSYLSRVFSAKIGITPSSFRRNYRI</sequence>
<evidence type="ECO:0000256" key="3">
    <source>
        <dbReference type="ARBA" id="ARBA00023163"/>
    </source>
</evidence>
<name>A0A927GZX4_9BACL</name>
<proteinExistence type="predicted"/>
<gene>
    <name evidence="5" type="ORF">IDH45_14015</name>
</gene>
<comment type="caution">
    <text evidence="5">The sequence shown here is derived from an EMBL/GenBank/DDBJ whole genome shotgun (WGS) entry which is preliminary data.</text>
</comment>
<dbReference type="AlphaFoldDB" id="A0A927GZX4"/>
<evidence type="ECO:0000313" key="5">
    <source>
        <dbReference type="EMBL" id="MBD2863105.1"/>
    </source>
</evidence>
<keyword evidence="6" id="KW-1185">Reference proteome</keyword>